<feature type="transmembrane region" description="Helical" evidence="1">
    <location>
        <begin position="60"/>
        <end position="82"/>
    </location>
</feature>
<feature type="domain" description="Transmembrane 6 superfamily member 1/2 transmembrane" evidence="2">
    <location>
        <begin position="1"/>
        <end position="37"/>
    </location>
</feature>
<accession>S7NSI0</accession>
<dbReference type="Proteomes" id="UP000052978">
    <property type="component" value="Unassembled WGS sequence"/>
</dbReference>
<feature type="transmembrane region" description="Helical" evidence="1">
    <location>
        <begin position="94"/>
        <end position="115"/>
    </location>
</feature>
<keyword evidence="1" id="KW-0472">Membrane</keyword>
<evidence type="ECO:0000259" key="2">
    <source>
        <dbReference type="Pfam" id="PF26083"/>
    </source>
</evidence>
<evidence type="ECO:0000313" key="4">
    <source>
        <dbReference type="Proteomes" id="UP000052978"/>
    </source>
</evidence>
<dbReference type="PANTHER" id="PTHR14568:SF9">
    <property type="entry name" value="TRANSMEMBRANE 6 SUPERFAMILY MEMBER 2"/>
    <property type="match status" value="1"/>
</dbReference>
<dbReference type="GO" id="GO:0055088">
    <property type="term" value="P:lipid homeostasis"/>
    <property type="evidence" value="ECO:0007669"/>
    <property type="project" value="TreeGrafter"/>
</dbReference>
<keyword evidence="1 3" id="KW-0812">Transmembrane</keyword>
<dbReference type="InterPro" id="IPR059044">
    <property type="entry name" value="TM_Tm6sf1/2"/>
</dbReference>
<dbReference type="PANTHER" id="PTHR14568">
    <property type="entry name" value="TRANSMEMBRANE SUPERFAMILY 6 MEMBER 1/2"/>
    <property type="match status" value="1"/>
</dbReference>
<dbReference type="GO" id="GO:0033116">
    <property type="term" value="C:endoplasmic reticulum-Golgi intermediate compartment membrane"/>
    <property type="evidence" value="ECO:0007669"/>
    <property type="project" value="TreeGrafter"/>
</dbReference>
<proteinExistence type="predicted"/>
<dbReference type="GO" id="GO:0019216">
    <property type="term" value="P:regulation of lipid metabolic process"/>
    <property type="evidence" value="ECO:0007669"/>
    <property type="project" value="TreeGrafter"/>
</dbReference>
<dbReference type="GO" id="GO:0005789">
    <property type="term" value="C:endoplasmic reticulum membrane"/>
    <property type="evidence" value="ECO:0007669"/>
    <property type="project" value="TreeGrafter"/>
</dbReference>
<evidence type="ECO:0000313" key="3">
    <source>
        <dbReference type="EMBL" id="EPQ20734.1"/>
    </source>
</evidence>
<keyword evidence="1" id="KW-1133">Transmembrane helix</keyword>
<protein>
    <submittedName>
        <fullName evidence="3">Transmembrane 6 superfamily member 2</fullName>
    </submittedName>
</protein>
<sequence length="120" mass="13338">MIGKYSSEIRPAFFLTIPYVLVPFWAGVRVFNQAQPPTCCTPNMVQEEQRKGLLKRPADLALVVYLILAGFFTLFRGLVSLAGLPLSCLQPPSLAFPFHICLLTAKGSLLSHLIIREVLH</sequence>
<dbReference type="AlphaFoldDB" id="S7NSI0"/>
<dbReference type="EMBL" id="KE307535">
    <property type="protein sequence ID" value="EPQ20734.1"/>
    <property type="molecule type" value="Genomic_DNA"/>
</dbReference>
<evidence type="ECO:0000256" key="1">
    <source>
        <dbReference type="SAM" id="Phobius"/>
    </source>
</evidence>
<organism evidence="3 4">
    <name type="scientific">Myotis brandtii</name>
    <name type="common">Brandt's bat</name>
    <dbReference type="NCBI Taxonomy" id="109478"/>
    <lineage>
        <taxon>Eukaryota</taxon>
        <taxon>Metazoa</taxon>
        <taxon>Chordata</taxon>
        <taxon>Craniata</taxon>
        <taxon>Vertebrata</taxon>
        <taxon>Euteleostomi</taxon>
        <taxon>Mammalia</taxon>
        <taxon>Eutheria</taxon>
        <taxon>Laurasiatheria</taxon>
        <taxon>Chiroptera</taxon>
        <taxon>Yangochiroptera</taxon>
        <taxon>Vespertilionidae</taxon>
        <taxon>Myotis</taxon>
    </lineage>
</organism>
<dbReference type="Pfam" id="PF26083">
    <property type="entry name" value="TM_Tm6sf2"/>
    <property type="match status" value="1"/>
</dbReference>
<gene>
    <name evidence="3" type="ORF">D623_10000228</name>
</gene>
<keyword evidence="4" id="KW-1185">Reference proteome</keyword>
<reference evidence="3 4" key="1">
    <citation type="journal article" date="2013" name="Nat. Commun.">
        <title>Genome analysis reveals insights into physiology and longevity of the Brandt's bat Myotis brandtii.</title>
        <authorList>
            <person name="Seim I."/>
            <person name="Fang X."/>
            <person name="Xiong Z."/>
            <person name="Lobanov A.V."/>
            <person name="Huang Z."/>
            <person name="Ma S."/>
            <person name="Feng Y."/>
            <person name="Turanov A.A."/>
            <person name="Zhu Y."/>
            <person name="Lenz T.L."/>
            <person name="Gerashchenko M.V."/>
            <person name="Fan D."/>
            <person name="Hee Yim S."/>
            <person name="Yao X."/>
            <person name="Jordan D."/>
            <person name="Xiong Y."/>
            <person name="Ma Y."/>
            <person name="Lyapunov A.N."/>
            <person name="Chen G."/>
            <person name="Kulakova O.I."/>
            <person name="Sun Y."/>
            <person name="Lee S.G."/>
            <person name="Bronson R.T."/>
            <person name="Moskalev A.A."/>
            <person name="Sunyaev S.R."/>
            <person name="Zhang G."/>
            <person name="Krogh A."/>
            <person name="Wang J."/>
            <person name="Gladyshev V.N."/>
        </authorList>
    </citation>
    <scope>NUCLEOTIDE SEQUENCE [LARGE SCALE GENOMIC DNA]</scope>
</reference>
<name>S7NSI0_MYOBR</name>